<protein>
    <submittedName>
        <fullName evidence="3">Uncharacterized protein</fullName>
    </submittedName>
</protein>
<organism evidence="3 5">
    <name type="scientific">Lachnospira eligens</name>
    <dbReference type="NCBI Taxonomy" id="39485"/>
    <lineage>
        <taxon>Bacteria</taxon>
        <taxon>Bacillati</taxon>
        <taxon>Bacillota</taxon>
        <taxon>Clostridia</taxon>
        <taxon>Lachnospirales</taxon>
        <taxon>Lachnospiraceae</taxon>
        <taxon>Lachnospira</taxon>
    </lineage>
</organism>
<keyword evidence="1" id="KW-1133">Transmembrane helix</keyword>
<sequence>MDNRKLNRRNFLLLLFVVAACIMGGRSIFGFFALLTGYETATTEVSAFAASEMYMMFLLFLVCIIGGIVMSCLSKAKVSRTFFLIRNTVLIVALVLSNMSFPNITIMSTVVMSKYIGDTGMYDFAVSSPLLVSALRQPYLFYTYMAAEGLMIILACVTVYKYIVDKKKNSNYNNMYM</sequence>
<dbReference type="PROSITE" id="PS51257">
    <property type="entry name" value="PROKAR_LIPOPROTEIN"/>
    <property type="match status" value="1"/>
</dbReference>
<accession>A0A174ZID2</accession>
<dbReference type="Proteomes" id="UP000095780">
    <property type="component" value="Unassembled WGS sequence"/>
</dbReference>
<evidence type="ECO:0000256" key="1">
    <source>
        <dbReference type="SAM" id="Phobius"/>
    </source>
</evidence>
<dbReference type="RefSeq" id="WP_055215883.1">
    <property type="nucleotide sequence ID" value="NZ_CABIXW010000003.1"/>
</dbReference>
<name>A0A174ZID2_9FIRM</name>
<evidence type="ECO:0000313" key="4">
    <source>
        <dbReference type="Proteomes" id="UP000095621"/>
    </source>
</evidence>
<keyword evidence="1" id="KW-0812">Transmembrane</keyword>
<keyword evidence="1" id="KW-0472">Membrane</keyword>
<dbReference type="AlphaFoldDB" id="A0A174ZID2"/>
<dbReference type="Proteomes" id="UP000095621">
    <property type="component" value="Unassembled WGS sequence"/>
</dbReference>
<feature type="transmembrane region" description="Helical" evidence="1">
    <location>
        <begin position="88"/>
        <end position="112"/>
    </location>
</feature>
<reference evidence="4 5" key="1">
    <citation type="submission" date="2015-09" db="EMBL/GenBank/DDBJ databases">
        <authorList>
            <consortium name="Pathogen Informatics"/>
        </authorList>
    </citation>
    <scope>NUCLEOTIDE SEQUENCE [LARGE SCALE GENOMIC DNA]</scope>
    <source>
        <strain evidence="2 4">2789STDY5834875</strain>
        <strain evidence="3 5">2789STDY5834878</strain>
    </source>
</reference>
<evidence type="ECO:0000313" key="2">
    <source>
        <dbReference type="EMBL" id="CUQ78110.1"/>
    </source>
</evidence>
<dbReference type="EMBL" id="CZBV01000003">
    <property type="protein sequence ID" value="CUQ83741.1"/>
    <property type="molecule type" value="Genomic_DNA"/>
</dbReference>
<gene>
    <name evidence="2" type="ORF">ERS852490_01914</name>
    <name evidence="3" type="ORF">ERS852492_01258</name>
</gene>
<proteinExistence type="predicted"/>
<evidence type="ECO:0000313" key="5">
    <source>
        <dbReference type="Proteomes" id="UP000095780"/>
    </source>
</evidence>
<evidence type="ECO:0000313" key="3">
    <source>
        <dbReference type="EMBL" id="CUQ83741.1"/>
    </source>
</evidence>
<feature type="transmembrane region" description="Helical" evidence="1">
    <location>
        <begin position="139"/>
        <end position="160"/>
    </location>
</feature>
<feature type="transmembrane region" description="Helical" evidence="1">
    <location>
        <begin position="54"/>
        <end position="76"/>
    </location>
</feature>
<dbReference type="EMBL" id="CZBU01000004">
    <property type="protein sequence ID" value="CUQ78110.1"/>
    <property type="molecule type" value="Genomic_DNA"/>
</dbReference>
<feature type="transmembrane region" description="Helical" evidence="1">
    <location>
        <begin position="12"/>
        <end position="34"/>
    </location>
</feature>